<feature type="transmembrane region" description="Helical" evidence="1">
    <location>
        <begin position="19"/>
        <end position="36"/>
    </location>
</feature>
<keyword evidence="1" id="KW-1133">Transmembrane helix</keyword>
<comment type="caution">
    <text evidence="2">The sequence shown here is derived from an EMBL/GenBank/DDBJ whole genome shotgun (WGS) entry which is preliminary data.</text>
</comment>
<dbReference type="Proteomes" id="UP000003751">
    <property type="component" value="Unassembled WGS sequence"/>
</dbReference>
<proteinExistence type="predicted"/>
<sequence length="186" mass="19361">MLALAAFTGLTDSDAARKLLRVFIPVAGVLFAVSVARDAQSRPEFAAVLVLGASCVVGLSLELAGGGVFSNLYVNVAIIGSGLGIRATTLRREEGSHHVPTTTDTDFWDDPKSALPDAESVLIVALVVVGTVVFLDASGFHTIANIEEALRSDPLDFVWPVALAVGAKVVSVLTNRVEESGAMGDE</sequence>
<organism evidence="2 3">
    <name type="scientific">Haladaptatus paucihalophilus DX253</name>
    <dbReference type="NCBI Taxonomy" id="797209"/>
    <lineage>
        <taxon>Archaea</taxon>
        <taxon>Methanobacteriati</taxon>
        <taxon>Methanobacteriota</taxon>
        <taxon>Stenosarchaea group</taxon>
        <taxon>Halobacteria</taxon>
        <taxon>Halobacteriales</taxon>
        <taxon>Haladaptataceae</taxon>
        <taxon>Haladaptatus</taxon>
    </lineage>
</organism>
<dbReference type="STRING" id="797209.GCA_000376445_00024"/>
<keyword evidence="1" id="KW-0472">Membrane</keyword>
<evidence type="ECO:0000256" key="1">
    <source>
        <dbReference type="SAM" id="Phobius"/>
    </source>
</evidence>
<keyword evidence="1" id="KW-0812">Transmembrane</keyword>
<evidence type="ECO:0000313" key="2">
    <source>
        <dbReference type="EMBL" id="EFW92540.1"/>
    </source>
</evidence>
<gene>
    <name evidence="2" type="ORF">ZOD2009_06719</name>
</gene>
<feature type="transmembrane region" description="Helical" evidence="1">
    <location>
        <begin position="121"/>
        <end position="144"/>
    </location>
</feature>
<feature type="transmembrane region" description="Helical" evidence="1">
    <location>
        <begin position="48"/>
        <end position="69"/>
    </location>
</feature>
<protein>
    <submittedName>
        <fullName evidence="2">Uncharacterized protein</fullName>
    </submittedName>
</protein>
<accession>E7QRC1</accession>
<evidence type="ECO:0000313" key="3">
    <source>
        <dbReference type="Proteomes" id="UP000003751"/>
    </source>
</evidence>
<reference evidence="2 3" key="1">
    <citation type="journal article" date="2014" name="ISME J.">
        <title>Trehalose/2-sulfotrehalose biosynthesis and glycine-betaine uptake are widely spread mechanisms for osmoadaptation in the Halobacteriales.</title>
        <authorList>
            <person name="Youssef N.H."/>
            <person name="Savage-Ashlock K.N."/>
            <person name="McCully A.L."/>
            <person name="Luedtke B."/>
            <person name="Shaw E.I."/>
            <person name="Hoff W.D."/>
            <person name="Elshahed M.S."/>
        </authorList>
    </citation>
    <scope>NUCLEOTIDE SEQUENCE [LARGE SCALE GENOMIC DNA]</scope>
    <source>
        <strain evidence="2 3">DX253</strain>
    </source>
</reference>
<dbReference type="AlphaFoldDB" id="E7QRC1"/>
<dbReference type="PATRIC" id="fig|797209.4.peg.1335"/>
<name>E7QRC1_HALPU</name>
<dbReference type="EMBL" id="AEMG01000006">
    <property type="protein sequence ID" value="EFW92540.1"/>
    <property type="molecule type" value="Genomic_DNA"/>
</dbReference>